<evidence type="ECO:0000313" key="2">
    <source>
        <dbReference type="Proteomes" id="UP000031970"/>
    </source>
</evidence>
<organism evidence="1 2">
    <name type="scientific">Bacillus subtilis subsp. subtilis</name>
    <dbReference type="NCBI Taxonomy" id="135461"/>
    <lineage>
        <taxon>Bacteria</taxon>
        <taxon>Bacillati</taxon>
        <taxon>Bacillota</taxon>
        <taxon>Bacilli</taxon>
        <taxon>Bacillales</taxon>
        <taxon>Bacillaceae</taxon>
        <taxon>Bacillus</taxon>
    </lineage>
</organism>
<comment type="caution">
    <text evidence="1">The sequence shown here is derived from an EMBL/GenBank/DDBJ whole genome shotgun (WGS) entry which is preliminary data.</text>
</comment>
<accession>A0ABD3ZSN8</accession>
<protein>
    <submittedName>
        <fullName evidence="1">Uncharacterized protein</fullName>
    </submittedName>
</protein>
<dbReference type="EMBL" id="JSXS01000066">
    <property type="protein sequence ID" value="KIL31262.1"/>
    <property type="molecule type" value="Genomic_DNA"/>
</dbReference>
<gene>
    <name evidence="1" type="ORF">B4067_0191</name>
</gene>
<proteinExistence type="predicted"/>
<reference evidence="1 2" key="1">
    <citation type="submission" date="2014-11" db="EMBL/GenBank/DDBJ databases">
        <title>Draft Genome Sequences of Nine Bacillus subtilis Strains that Form Spores with High Heat-Resistance.</title>
        <authorList>
            <person name="Krawcyk A.O."/>
            <person name="Berendsen E.M."/>
            <person name="de Jong A."/>
            <person name="Holsappel S."/>
            <person name="Eijlander R.T."/>
            <person name="Wells-Bennik M."/>
            <person name="Kuipers O.P."/>
        </authorList>
    </citation>
    <scope>NUCLEOTIDE SEQUENCE [LARGE SCALE GENOMIC DNA]</scope>
    <source>
        <strain evidence="1 2">B4067</strain>
    </source>
</reference>
<dbReference type="Proteomes" id="UP000031970">
    <property type="component" value="Unassembled WGS sequence"/>
</dbReference>
<dbReference type="AlphaFoldDB" id="A0ABD3ZSN8"/>
<sequence length="41" mass="4907">MKFRCGSPIRGWKLLLALFSVLGRPDHYLFIEQEEEKKALW</sequence>
<evidence type="ECO:0000313" key="1">
    <source>
        <dbReference type="EMBL" id="KIL31262.1"/>
    </source>
</evidence>
<name>A0ABD3ZSN8_BACIU</name>